<dbReference type="PROSITE" id="PS51819">
    <property type="entry name" value="VOC"/>
    <property type="match status" value="1"/>
</dbReference>
<dbReference type="Pfam" id="PF00903">
    <property type="entry name" value="Glyoxalase"/>
    <property type="match status" value="1"/>
</dbReference>
<name>A0A4Q9HCH5_9SPHI</name>
<gene>
    <name evidence="2" type="ORF">EYS08_11180</name>
</gene>
<evidence type="ECO:0000313" key="3">
    <source>
        <dbReference type="Proteomes" id="UP000291819"/>
    </source>
</evidence>
<evidence type="ECO:0000313" key="2">
    <source>
        <dbReference type="EMBL" id="TBO42090.1"/>
    </source>
</evidence>
<dbReference type="PANTHER" id="PTHR33993">
    <property type="entry name" value="GLYOXALASE-RELATED"/>
    <property type="match status" value="1"/>
</dbReference>
<dbReference type="AlphaFoldDB" id="A0A4Q9HCH5"/>
<feature type="domain" description="VOC" evidence="1">
    <location>
        <begin position="10"/>
        <end position="132"/>
    </location>
</feature>
<accession>A0A4Q9HCH5</accession>
<dbReference type="InterPro" id="IPR037523">
    <property type="entry name" value="VOC_core"/>
</dbReference>
<reference evidence="2 3" key="1">
    <citation type="submission" date="2019-02" db="EMBL/GenBank/DDBJ databases">
        <title>Pedobacter kyonggii whole genome sequence analysis.</title>
        <authorList>
            <person name="Dahal R.H."/>
        </authorList>
    </citation>
    <scope>NUCLEOTIDE SEQUENCE [LARGE SCALE GENOMIC DNA]</scope>
    <source>
        <strain evidence="2 3">K-4-11-1</strain>
    </source>
</reference>
<dbReference type="Proteomes" id="UP000291819">
    <property type="component" value="Unassembled WGS sequence"/>
</dbReference>
<dbReference type="Gene3D" id="3.10.180.10">
    <property type="entry name" value="2,3-Dihydroxybiphenyl 1,2-Dioxygenase, domain 1"/>
    <property type="match status" value="1"/>
</dbReference>
<proteinExistence type="predicted"/>
<dbReference type="SUPFAM" id="SSF54593">
    <property type="entry name" value="Glyoxalase/Bleomycin resistance protein/Dihydroxybiphenyl dioxygenase"/>
    <property type="match status" value="1"/>
</dbReference>
<dbReference type="InterPro" id="IPR004360">
    <property type="entry name" value="Glyas_Fos-R_dOase_dom"/>
</dbReference>
<dbReference type="PANTHER" id="PTHR33993:SF14">
    <property type="entry name" value="GB|AAF24581.1"/>
    <property type="match status" value="1"/>
</dbReference>
<dbReference type="EMBL" id="SIXF01000009">
    <property type="protein sequence ID" value="TBO42090.1"/>
    <property type="molecule type" value="Genomic_DNA"/>
</dbReference>
<keyword evidence="3" id="KW-1185">Reference proteome</keyword>
<comment type="caution">
    <text evidence="2">The sequence shown here is derived from an EMBL/GenBank/DDBJ whole genome shotgun (WGS) entry which is preliminary data.</text>
</comment>
<dbReference type="InterPro" id="IPR052164">
    <property type="entry name" value="Anthracycline_SecMetBiosynth"/>
</dbReference>
<sequence length="135" mass="14981">MDDKAKKKYSIGSIVSADLTVPNATVLKDFYKQVIGWTSEELKMEGNQEYSDYILKDSDGNWTAGICHAQGVNSGIPPQWIVYINVKDIKDSVEKCKKLGGKVIKETFDNNGNYIYAMLEDPFGAVLAVTHVANE</sequence>
<organism evidence="2 3">
    <name type="scientific">Pedobacter kyonggii</name>
    <dbReference type="NCBI Taxonomy" id="1926871"/>
    <lineage>
        <taxon>Bacteria</taxon>
        <taxon>Pseudomonadati</taxon>
        <taxon>Bacteroidota</taxon>
        <taxon>Sphingobacteriia</taxon>
        <taxon>Sphingobacteriales</taxon>
        <taxon>Sphingobacteriaceae</taxon>
        <taxon>Pedobacter</taxon>
    </lineage>
</organism>
<dbReference type="RefSeq" id="WP_131030117.1">
    <property type="nucleotide sequence ID" value="NZ_SIXF01000009.1"/>
</dbReference>
<dbReference type="OrthoDB" id="9793039at2"/>
<protein>
    <submittedName>
        <fullName evidence="2">VOC family protein</fullName>
    </submittedName>
</protein>
<evidence type="ECO:0000259" key="1">
    <source>
        <dbReference type="PROSITE" id="PS51819"/>
    </source>
</evidence>
<dbReference type="InterPro" id="IPR029068">
    <property type="entry name" value="Glyas_Bleomycin-R_OHBP_Dase"/>
</dbReference>